<organism evidence="4 5">
    <name type="scientific">Rathayibacter toxicus</name>
    <dbReference type="NCBI Taxonomy" id="145458"/>
    <lineage>
        <taxon>Bacteria</taxon>
        <taxon>Bacillati</taxon>
        <taxon>Actinomycetota</taxon>
        <taxon>Actinomycetes</taxon>
        <taxon>Micrococcales</taxon>
        <taxon>Microbacteriaceae</taxon>
        <taxon>Rathayibacter</taxon>
    </lineage>
</organism>
<accession>A0A0C5BI07</accession>
<dbReference type="GeneID" id="93666736"/>
<evidence type="ECO:0000256" key="2">
    <source>
        <dbReference type="ARBA" id="ARBA00022679"/>
    </source>
</evidence>
<comment type="caution">
    <text evidence="4">The sequence shown here is derived from an EMBL/GenBank/DDBJ whole genome shotgun (WGS) entry which is preliminary data.</text>
</comment>
<dbReference type="CDD" id="cd02440">
    <property type="entry name" value="AdoMet_MTases"/>
    <property type="match status" value="1"/>
</dbReference>
<proteinExistence type="predicted"/>
<dbReference type="Proteomes" id="UP000052979">
    <property type="component" value="Unassembled WGS sequence"/>
</dbReference>
<dbReference type="PANTHER" id="PTHR10509:SF85">
    <property type="entry name" value="O-METHYLTRANSFERASE RV1220C-RELATED"/>
    <property type="match status" value="1"/>
</dbReference>
<dbReference type="PATRIC" id="fig|145458.7.peg.1842"/>
<evidence type="ECO:0000313" key="4">
    <source>
        <dbReference type="EMBL" id="KKM46922.1"/>
    </source>
</evidence>
<dbReference type="eggNOG" id="COG4122">
    <property type="taxonomic scope" value="Bacteria"/>
</dbReference>
<dbReference type="SUPFAM" id="SSF53335">
    <property type="entry name" value="S-adenosyl-L-methionine-dependent methyltransferases"/>
    <property type="match status" value="1"/>
</dbReference>
<dbReference type="PANTHER" id="PTHR10509">
    <property type="entry name" value="O-METHYLTRANSFERASE-RELATED"/>
    <property type="match status" value="1"/>
</dbReference>
<dbReference type="InterPro" id="IPR002935">
    <property type="entry name" value="SAM_O-MeTrfase"/>
</dbReference>
<dbReference type="PROSITE" id="PS51682">
    <property type="entry name" value="SAM_OMT_I"/>
    <property type="match status" value="1"/>
</dbReference>
<dbReference type="KEGG" id="rtc:APU90_09000"/>
<keyword evidence="5" id="KW-1185">Reference proteome</keyword>
<dbReference type="Gene3D" id="3.40.50.150">
    <property type="entry name" value="Vaccinia Virus protein VP39"/>
    <property type="match status" value="1"/>
</dbReference>
<dbReference type="RefSeq" id="WP_042734203.1">
    <property type="nucleotide sequence ID" value="NZ_CP010848.1"/>
</dbReference>
<dbReference type="GO" id="GO:0008757">
    <property type="term" value="F:S-adenosylmethionine-dependent methyltransferase activity"/>
    <property type="evidence" value="ECO:0007669"/>
    <property type="project" value="TreeGrafter"/>
</dbReference>
<evidence type="ECO:0000313" key="5">
    <source>
        <dbReference type="Proteomes" id="UP000052979"/>
    </source>
</evidence>
<dbReference type="InterPro" id="IPR029063">
    <property type="entry name" value="SAM-dependent_MTases_sf"/>
</dbReference>
<dbReference type="GO" id="GO:0032259">
    <property type="term" value="P:methylation"/>
    <property type="evidence" value="ECO:0007669"/>
    <property type="project" value="UniProtKB-KW"/>
</dbReference>
<sequence length="210" mass="22386">MSDKDANWKYAEDAVAESEAIVSARRFAIELGIEAISSSIGAQSALLAAAACATSIIEIGTGTGVSGLWLLNGAPEAMLTSIDSEALHQQHARTQFHEAGISSNRLRLIPGRALEVLPRMNENSYDIVFVDGDPRQVIENVEHALRLVRPGGTVLVPHALWQGRVSNPTQRDDIASAFRTLVAEVCGSPAVVSVLSPIGDGLLQVNKRRA</sequence>
<keyword evidence="3" id="KW-0949">S-adenosyl-L-methionine</keyword>
<keyword evidence="2 4" id="KW-0808">Transferase</keyword>
<dbReference type="Pfam" id="PF01596">
    <property type="entry name" value="Methyltransf_3"/>
    <property type="match status" value="1"/>
</dbReference>
<name>A0A0C5BI07_9MICO</name>
<dbReference type="KEGG" id="rtx:TI83_08080"/>
<dbReference type="InterPro" id="IPR050362">
    <property type="entry name" value="Cation-dep_OMT"/>
</dbReference>
<protein>
    <submittedName>
        <fullName evidence="4">Methyltransferase</fullName>
    </submittedName>
</protein>
<dbReference type="EMBL" id="LBFI01000011">
    <property type="protein sequence ID" value="KKM46922.1"/>
    <property type="molecule type" value="Genomic_DNA"/>
</dbReference>
<evidence type="ECO:0000256" key="3">
    <source>
        <dbReference type="ARBA" id="ARBA00022691"/>
    </source>
</evidence>
<dbReference type="GO" id="GO:0008171">
    <property type="term" value="F:O-methyltransferase activity"/>
    <property type="evidence" value="ECO:0007669"/>
    <property type="project" value="InterPro"/>
</dbReference>
<evidence type="ECO:0000256" key="1">
    <source>
        <dbReference type="ARBA" id="ARBA00022603"/>
    </source>
</evidence>
<reference evidence="4 5" key="1">
    <citation type="submission" date="2015-04" db="EMBL/GenBank/DDBJ databases">
        <title>Draft genome sequence of Rathayibacter toxicus strain FH-142 (AKA 70134 or CS 32), a Western Australian isolate.</title>
        <authorList>
            <consortium name="Consortium for Microbial Forensics and Genomics (microFORGE)"/>
            <person name="Knight B.M."/>
            <person name="Roberts D.P."/>
            <person name="Lin D."/>
            <person name="Hari K."/>
            <person name="Fletcher J."/>
            <person name="Melcher U."/>
            <person name="Blagden T."/>
            <person name="Luster D.G."/>
            <person name="Sechler A.J."/>
            <person name="Schneider W.L."/>
            <person name="Winegar R.A."/>
        </authorList>
    </citation>
    <scope>NUCLEOTIDE SEQUENCE [LARGE SCALE GENOMIC DNA]</scope>
    <source>
        <strain evidence="4 5">FH142</strain>
    </source>
</reference>
<keyword evidence="1 4" id="KW-0489">Methyltransferase</keyword>
<dbReference type="AlphaFoldDB" id="A0A0C5BI07"/>
<gene>
    <name evidence="4" type="ORF">VT73_01215</name>
</gene>